<comment type="pathway">
    <text evidence="8">Purine metabolism; IMP biosynthesis via de novo pathway; 5-amino-1-(5-phospho-D-ribosyl)imidazole from N(2)-formyl-N(1)-(5-phospho-D-ribosyl)glycinamide: step 1/2.</text>
</comment>
<feature type="active site" description="Nucleophile" evidence="8">
    <location>
        <position position="86"/>
    </location>
</feature>
<dbReference type="GO" id="GO:0006189">
    <property type="term" value="P:'de novo' IMP biosynthetic process"/>
    <property type="evidence" value="ECO:0007669"/>
    <property type="project" value="UniProtKB-UniRule"/>
</dbReference>
<reference evidence="10" key="1">
    <citation type="submission" date="2016-10" db="EMBL/GenBank/DDBJ databases">
        <authorList>
            <person name="Varghese N."/>
        </authorList>
    </citation>
    <scope>NUCLEOTIDE SEQUENCE [LARGE SCALE GENOMIC DNA]</scope>
    <source>
        <strain evidence="10">DSM 18820</strain>
    </source>
</reference>
<keyword evidence="7 8" id="KW-0315">Glutamine amidotransferase</keyword>
<feature type="active site" evidence="8">
    <location>
        <position position="205"/>
    </location>
</feature>
<organism evidence="9 10">
    <name type="scientific">Pontibacter akesuensis</name>
    <dbReference type="NCBI Taxonomy" id="388950"/>
    <lineage>
        <taxon>Bacteria</taxon>
        <taxon>Pseudomonadati</taxon>
        <taxon>Bacteroidota</taxon>
        <taxon>Cytophagia</taxon>
        <taxon>Cytophagales</taxon>
        <taxon>Hymenobacteraceae</taxon>
        <taxon>Pontibacter</taxon>
    </lineage>
</organism>
<comment type="subunit">
    <text evidence="8">Part of the FGAM synthase complex composed of 1 PurL, 1 PurQ and 2 PurS subunits.</text>
</comment>
<keyword evidence="4 8" id="KW-0658">Purine biosynthesis</keyword>
<evidence type="ECO:0000256" key="1">
    <source>
        <dbReference type="ARBA" id="ARBA00022490"/>
    </source>
</evidence>
<dbReference type="HAMAP" id="MF_00421">
    <property type="entry name" value="PurQ"/>
    <property type="match status" value="1"/>
</dbReference>
<keyword evidence="5 8" id="KW-0378">Hydrolase</keyword>
<dbReference type="CDD" id="cd01740">
    <property type="entry name" value="GATase1_FGAR_AT"/>
    <property type="match status" value="1"/>
</dbReference>
<dbReference type="RefSeq" id="WP_068837287.1">
    <property type="nucleotide sequence ID" value="NZ_BMXC01000004.1"/>
</dbReference>
<protein>
    <recommendedName>
        <fullName evidence="8">Phosphoribosylformylglycinamidine synthase subunit PurQ</fullName>
        <shortName evidence="8">FGAM synthase</shortName>
        <ecNumber evidence="8">6.3.5.3</ecNumber>
    </recommendedName>
    <alternativeName>
        <fullName evidence="8">Formylglycinamide ribonucleotide amidotransferase subunit I</fullName>
        <shortName evidence="8">FGAR amidotransferase I</shortName>
        <shortName evidence="8">FGAR-AT I</shortName>
    </alternativeName>
    <alternativeName>
        <fullName evidence="8">Glutaminase PurQ</fullName>
        <ecNumber evidence="8">3.5.1.2</ecNumber>
    </alternativeName>
    <alternativeName>
        <fullName evidence="8">Phosphoribosylformylglycinamidine synthase subunit I</fullName>
    </alternativeName>
</protein>
<comment type="catalytic activity">
    <reaction evidence="8">
        <text>N(2)-formyl-N(1)-(5-phospho-beta-D-ribosyl)glycinamide + L-glutamine + ATP + H2O = 2-formamido-N(1)-(5-O-phospho-beta-D-ribosyl)acetamidine + L-glutamate + ADP + phosphate + H(+)</text>
        <dbReference type="Rhea" id="RHEA:17129"/>
        <dbReference type="ChEBI" id="CHEBI:15377"/>
        <dbReference type="ChEBI" id="CHEBI:15378"/>
        <dbReference type="ChEBI" id="CHEBI:29985"/>
        <dbReference type="ChEBI" id="CHEBI:30616"/>
        <dbReference type="ChEBI" id="CHEBI:43474"/>
        <dbReference type="ChEBI" id="CHEBI:58359"/>
        <dbReference type="ChEBI" id="CHEBI:147286"/>
        <dbReference type="ChEBI" id="CHEBI:147287"/>
        <dbReference type="ChEBI" id="CHEBI:456216"/>
        <dbReference type="EC" id="6.3.5.3"/>
    </reaction>
</comment>
<dbReference type="InterPro" id="IPR029062">
    <property type="entry name" value="Class_I_gatase-like"/>
</dbReference>
<keyword evidence="3 8" id="KW-0547">Nucleotide-binding</keyword>
<dbReference type="GO" id="GO:0005524">
    <property type="term" value="F:ATP binding"/>
    <property type="evidence" value="ECO:0007669"/>
    <property type="project" value="UniProtKB-KW"/>
</dbReference>
<dbReference type="SMART" id="SM01211">
    <property type="entry name" value="GATase_5"/>
    <property type="match status" value="1"/>
</dbReference>
<dbReference type="EMBL" id="FPCA01000004">
    <property type="protein sequence ID" value="SFU94320.1"/>
    <property type="molecule type" value="Genomic_DNA"/>
</dbReference>
<keyword evidence="2 8" id="KW-0436">Ligase</keyword>
<proteinExistence type="inferred from homology"/>
<evidence type="ECO:0000313" key="10">
    <source>
        <dbReference type="Proteomes" id="UP000182491"/>
    </source>
</evidence>
<gene>
    <name evidence="8" type="primary">purQ</name>
    <name evidence="9" type="ORF">SAMN04487941_3590</name>
</gene>
<dbReference type="OrthoDB" id="9804441at2"/>
<dbReference type="NCBIfam" id="NF002957">
    <property type="entry name" value="PRK03619.1"/>
    <property type="match status" value="1"/>
</dbReference>
<evidence type="ECO:0000256" key="4">
    <source>
        <dbReference type="ARBA" id="ARBA00022755"/>
    </source>
</evidence>
<feature type="active site" evidence="8">
    <location>
        <position position="203"/>
    </location>
</feature>
<sequence length="230" mass="25436">MKFGVVVFPGSNCDQDLVDAISIGMGQECVKLWHKEHDLQGCDFILLPGGFSYGDYLRSGAISRFSPIMQEVTQHAEKGGYVMGICNGFQILTEAGLLPGALLRNVNQKFICDNVYIKPVTTNLLPTQLLDLDKAYKIPVAHGEGRYHADKETLRRLEDNDQIMFKYSSNVADTHEIYNINGSLLNIAGVSNEKKNVFGMMPHPERAVDPELGNTDGRAIFESILSLVNA</sequence>
<dbReference type="SUPFAM" id="SSF52317">
    <property type="entry name" value="Class I glutamine amidotransferase-like"/>
    <property type="match status" value="1"/>
</dbReference>
<evidence type="ECO:0000256" key="6">
    <source>
        <dbReference type="ARBA" id="ARBA00022840"/>
    </source>
</evidence>
<comment type="subcellular location">
    <subcellularLocation>
        <location evidence="8">Cytoplasm</location>
    </subcellularLocation>
</comment>
<accession>A0A1I7KAA3</accession>
<keyword evidence="10" id="KW-1185">Reference proteome</keyword>
<dbReference type="Proteomes" id="UP000182491">
    <property type="component" value="Unassembled WGS sequence"/>
</dbReference>
<dbReference type="AlphaFoldDB" id="A0A1I7KAA3"/>
<evidence type="ECO:0000256" key="3">
    <source>
        <dbReference type="ARBA" id="ARBA00022741"/>
    </source>
</evidence>
<dbReference type="PROSITE" id="PS51273">
    <property type="entry name" value="GATASE_TYPE_1"/>
    <property type="match status" value="1"/>
</dbReference>
<name>A0A1I7KAA3_9BACT</name>
<dbReference type="Gene3D" id="3.40.50.880">
    <property type="match status" value="1"/>
</dbReference>
<comment type="catalytic activity">
    <reaction evidence="8">
        <text>L-glutamine + H2O = L-glutamate + NH4(+)</text>
        <dbReference type="Rhea" id="RHEA:15889"/>
        <dbReference type="ChEBI" id="CHEBI:15377"/>
        <dbReference type="ChEBI" id="CHEBI:28938"/>
        <dbReference type="ChEBI" id="CHEBI:29985"/>
        <dbReference type="ChEBI" id="CHEBI:58359"/>
        <dbReference type="EC" id="3.5.1.2"/>
    </reaction>
</comment>
<dbReference type="PIRSF" id="PIRSF001586">
    <property type="entry name" value="FGAM_synth_I"/>
    <property type="match status" value="1"/>
</dbReference>
<evidence type="ECO:0000256" key="2">
    <source>
        <dbReference type="ARBA" id="ARBA00022598"/>
    </source>
</evidence>
<comment type="function">
    <text evidence="8">Part of the phosphoribosylformylglycinamidine synthase complex involved in the purines biosynthetic pathway. Catalyzes the ATP-dependent conversion of formylglycinamide ribonucleotide (FGAR) and glutamine to yield formylglycinamidine ribonucleotide (FGAM) and glutamate. The FGAM synthase complex is composed of three subunits. PurQ produces an ammonia molecule by converting glutamine to glutamate. PurL transfers the ammonia molecule to FGAR to form FGAM in an ATP-dependent manner. PurS interacts with PurQ and PurL and is thought to assist in the transfer of the ammonia molecule from PurQ to PurL.</text>
</comment>
<keyword evidence="1 8" id="KW-0963">Cytoplasm</keyword>
<keyword evidence="6 8" id="KW-0067">ATP-binding</keyword>
<dbReference type="EC" id="3.5.1.2" evidence="8"/>
<dbReference type="EC" id="6.3.5.3" evidence="8"/>
<evidence type="ECO:0000313" key="9">
    <source>
        <dbReference type="EMBL" id="SFU94320.1"/>
    </source>
</evidence>
<dbReference type="NCBIfam" id="TIGR01737">
    <property type="entry name" value="FGAM_synth_I"/>
    <property type="match status" value="1"/>
</dbReference>
<evidence type="ECO:0000256" key="5">
    <source>
        <dbReference type="ARBA" id="ARBA00022801"/>
    </source>
</evidence>
<evidence type="ECO:0000256" key="8">
    <source>
        <dbReference type="HAMAP-Rule" id="MF_00421"/>
    </source>
</evidence>
<evidence type="ECO:0000256" key="7">
    <source>
        <dbReference type="ARBA" id="ARBA00022962"/>
    </source>
</evidence>
<dbReference type="GO" id="GO:0005737">
    <property type="term" value="C:cytoplasm"/>
    <property type="evidence" value="ECO:0007669"/>
    <property type="project" value="UniProtKB-SubCell"/>
</dbReference>
<dbReference type="PANTHER" id="PTHR47552:SF1">
    <property type="entry name" value="PHOSPHORIBOSYLFORMYLGLYCINAMIDINE SYNTHASE SUBUNIT PURQ"/>
    <property type="match status" value="1"/>
</dbReference>
<dbReference type="STRING" id="388950.GCA_001611675_01172"/>
<dbReference type="InterPro" id="IPR010075">
    <property type="entry name" value="PRibForGlyAmidine_synth_PurQ"/>
</dbReference>
<dbReference type="Pfam" id="PF13507">
    <property type="entry name" value="GATase_5"/>
    <property type="match status" value="1"/>
</dbReference>
<dbReference type="GO" id="GO:0004359">
    <property type="term" value="F:glutaminase activity"/>
    <property type="evidence" value="ECO:0007669"/>
    <property type="project" value="UniProtKB-EC"/>
</dbReference>
<dbReference type="PANTHER" id="PTHR47552">
    <property type="entry name" value="PHOSPHORIBOSYLFORMYLGLYCINAMIDINE SYNTHASE SUBUNIT PURQ"/>
    <property type="match status" value="1"/>
</dbReference>
<dbReference type="GO" id="GO:0004642">
    <property type="term" value="F:phosphoribosylformylglycinamidine synthase activity"/>
    <property type="evidence" value="ECO:0007669"/>
    <property type="project" value="UniProtKB-UniRule"/>
</dbReference>
<dbReference type="UniPathway" id="UPA00074">
    <property type="reaction ID" value="UER00128"/>
</dbReference>